<keyword evidence="3" id="KW-1185">Reference proteome</keyword>
<dbReference type="AlphaFoldDB" id="A0AAJ0IDY0"/>
<dbReference type="GeneID" id="87879623"/>
<sequence length="383" mass="42430">MASHAPSHLSAESESPTLRSLLSLFGAGPAHQKSESVTVGKDDEAVLGRLPLFPAADFFENVSAVGKVIWAFAKDDLFTATLPNAIFGITAAIADAYLRGKAFEGAGPTFPEIITRLPLTYFFNFYALLIFNLGNQRPQEGSIANERFNNDKKPWMPFPPSSGKTVTTPEQIRRIYLTLLPITLALNHFLGVWHEGLVIHLLAFIYNDLSGGNELFVRDIILGISFGYINSASLKIVLMAGSSSSSPHRHTWTWLNLVSVLIATTIGCQEFKNHRDHPIPGNQEGSSGDKTMKRKKTLAIFLGEAAVPRAQLAMMMPLWTFVCAWFWQLKITVAAYFVLYSLFLASRVLTQRSAGAEERTWRLWARWTIVIYLIPLVAALSTA</sequence>
<feature type="transmembrane region" description="Helical" evidence="1">
    <location>
        <begin position="363"/>
        <end position="381"/>
    </location>
</feature>
<comment type="caution">
    <text evidence="2">The sequence shown here is derived from an EMBL/GenBank/DDBJ whole genome shotgun (WGS) entry which is preliminary data.</text>
</comment>
<evidence type="ECO:0000313" key="3">
    <source>
        <dbReference type="Proteomes" id="UP001285908"/>
    </source>
</evidence>
<dbReference type="EMBL" id="JAULSX010000002">
    <property type="protein sequence ID" value="KAK3497765.1"/>
    <property type="molecule type" value="Genomic_DNA"/>
</dbReference>
<reference evidence="2 3" key="1">
    <citation type="journal article" date="2023" name="Mol. Phylogenet. Evol.">
        <title>Genome-scale phylogeny and comparative genomics of the fungal order Sordariales.</title>
        <authorList>
            <person name="Hensen N."/>
            <person name="Bonometti L."/>
            <person name="Westerberg I."/>
            <person name="Brannstrom I.O."/>
            <person name="Guillou S."/>
            <person name="Cros-Aarteil S."/>
            <person name="Calhoun S."/>
            <person name="Haridas S."/>
            <person name="Kuo A."/>
            <person name="Mondo S."/>
            <person name="Pangilinan J."/>
            <person name="Riley R."/>
            <person name="LaButti K."/>
            <person name="Andreopoulos B."/>
            <person name="Lipzen A."/>
            <person name="Chen C."/>
            <person name="Yan M."/>
            <person name="Daum C."/>
            <person name="Ng V."/>
            <person name="Clum A."/>
            <person name="Steindorff A."/>
            <person name="Ohm R.A."/>
            <person name="Martin F."/>
            <person name="Silar P."/>
            <person name="Natvig D.O."/>
            <person name="Lalanne C."/>
            <person name="Gautier V."/>
            <person name="Ament-Velasquez S.L."/>
            <person name="Kruys A."/>
            <person name="Hutchinson M.I."/>
            <person name="Powell A.J."/>
            <person name="Barry K."/>
            <person name="Miller A.N."/>
            <person name="Grigoriev I.V."/>
            <person name="Debuchy R."/>
            <person name="Gladieux P."/>
            <person name="Hiltunen Thoren M."/>
            <person name="Johannesson H."/>
        </authorList>
    </citation>
    <scope>NUCLEOTIDE SEQUENCE [LARGE SCALE GENOMIC DNA]</scope>
    <source>
        <strain evidence="2 3">FGSC 10403</strain>
    </source>
</reference>
<feature type="transmembrane region" description="Helical" evidence="1">
    <location>
        <begin position="325"/>
        <end position="343"/>
    </location>
</feature>
<proteinExistence type="predicted"/>
<name>A0AAJ0IDY0_9PEZI</name>
<dbReference type="CDD" id="cd13965">
    <property type="entry name" value="PT_UbiA_3"/>
    <property type="match status" value="1"/>
</dbReference>
<feature type="transmembrane region" description="Helical" evidence="1">
    <location>
        <begin position="179"/>
        <end position="205"/>
    </location>
</feature>
<accession>A0AAJ0IDY0</accession>
<organism evidence="2 3">
    <name type="scientific">Neurospora hispaniola</name>
    <dbReference type="NCBI Taxonomy" id="588809"/>
    <lineage>
        <taxon>Eukaryota</taxon>
        <taxon>Fungi</taxon>
        <taxon>Dikarya</taxon>
        <taxon>Ascomycota</taxon>
        <taxon>Pezizomycotina</taxon>
        <taxon>Sordariomycetes</taxon>
        <taxon>Sordariomycetidae</taxon>
        <taxon>Sordariales</taxon>
        <taxon>Sordariaceae</taxon>
        <taxon>Neurospora</taxon>
    </lineage>
</organism>
<feature type="transmembrane region" description="Helical" evidence="1">
    <location>
        <begin position="298"/>
        <end position="319"/>
    </location>
</feature>
<keyword evidence="1" id="KW-0472">Membrane</keyword>
<dbReference type="Proteomes" id="UP001285908">
    <property type="component" value="Unassembled WGS sequence"/>
</dbReference>
<keyword evidence="1" id="KW-1133">Transmembrane helix</keyword>
<evidence type="ECO:0008006" key="4">
    <source>
        <dbReference type="Google" id="ProtNLM"/>
    </source>
</evidence>
<keyword evidence="1" id="KW-0812">Transmembrane</keyword>
<evidence type="ECO:0000256" key="1">
    <source>
        <dbReference type="SAM" id="Phobius"/>
    </source>
</evidence>
<gene>
    <name evidence="2" type="ORF">B0T23DRAFT_93323</name>
</gene>
<feature type="transmembrane region" description="Helical" evidence="1">
    <location>
        <begin position="220"/>
        <end position="240"/>
    </location>
</feature>
<dbReference type="RefSeq" id="XP_062696029.1">
    <property type="nucleotide sequence ID" value="XM_062842001.1"/>
</dbReference>
<evidence type="ECO:0000313" key="2">
    <source>
        <dbReference type="EMBL" id="KAK3497765.1"/>
    </source>
</evidence>
<protein>
    <recommendedName>
        <fullName evidence="4">Digeranylgeranylglyceryl phosphate synthase</fullName>
    </recommendedName>
</protein>